<feature type="domain" description="EamA" evidence="7">
    <location>
        <begin position="173"/>
        <end position="305"/>
    </location>
</feature>
<feature type="transmembrane region" description="Helical" evidence="6">
    <location>
        <begin position="88"/>
        <end position="107"/>
    </location>
</feature>
<evidence type="ECO:0000256" key="4">
    <source>
        <dbReference type="ARBA" id="ARBA00022989"/>
    </source>
</evidence>
<reference evidence="8 9" key="1">
    <citation type="submission" date="2017-08" db="EMBL/GenBank/DDBJ databases">
        <title>Infants hospitalized years apart are colonized by the same room-sourced microbial strains.</title>
        <authorList>
            <person name="Brooks B."/>
            <person name="Olm M.R."/>
            <person name="Firek B.A."/>
            <person name="Baker R."/>
            <person name="Thomas B.C."/>
            <person name="Morowitz M.J."/>
            <person name="Banfield J.F."/>
        </authorList>
    </citation>
    <scope>NUCLEOTIDE SEQUENCE [LARGE SCALE GENOMIC DNA]</scope>
    <source>
        <strain evidence="8">S2_005_003_R2_41</strain>
    </source>
</reference>
<dbReference type="PANTHER" id="PTHR42920">
    <property type="entry name" value="OS03G0707200 PROTEIN-RELATED"/>
    <property type="match status" value="1"/>
</dbReference>
<feature type="transmembrane region" description="Helical" evidence="6">
    <location>
        <begin position="267"/>
        <end position="284"/>
    </location>
</feature>
<feature type="transmembrane region" description="Helical" evidence="6">
    <location>
        <begin position="235"/>
        <end position="260"/>
    </location>
</feature>
<keyword evidence="5 6" id="KW-0472">Membrane</keyword>
<feature type="transmembrane region" description="Helical" evidence="6">
    <location>
        <begin position="200"/>
        <end position="229"/>
    </location>
</feature>
<feature type="transmembrane region" description="Helical" evidence="6">
    <location>
        <begin position="175"/>
        <end position="191"/>
    </location>
</feature>
<feature type="domain" description="EamA" evidence="7">
    <location>
        <begin position="26"/>
        <end position="156"/>
    </location>
</feature>
<keyword evidence="3 6" id="KW-0812">Transmembrane</keyword>
<dbReference type="Proteomes" id="UP000249135">
    <property type="component" value="Unassembled WGS sequence"/>
</dbReference>
<evidence type="ECO:0000256" key="5">
    <source>
        <dbReference type="ARBA" id="ARBA00023136"/>
    </source>
</evidence>
<comment type="caution">
    <text evidence="8">The sequence shown here is derived from an EMBL/GenBank/DDBJ whole genome shotgun (WGS) entry which is preliminary data.</text>
</comment>
<evidence type="ECO:0000256" key="1">
    <source>
        <dbReference type="ARBA" id="ARBA00004651"/>
    </source>
</evidence>
<keyword evidence="4 6" id="KW-1133">Transmembrane helix</keyword>
<evidence type="ECO:0000256" key="2">
    <source>
        <dbReference type="ARBA" id="ARBA00022475"/>
    </source>
</evidence>
<dbReference type="AlphaFoldDB" id="A0A2W5QQG0"/>
<evidence type="ECO:0000256" key="3">
    <source>
        <dbReference type="ARBA" id="ARBA00022692"/>
    </source>
</evidence>
<feature type="transmembrane region" description="Helical" evidence="6">
    <location>
        <begin position="290"/>
        <end position="306"/>
    </location>
</feature>
<dbReference type="GO" id="GO:0005886">
    <property type="term" value="C:plasma membrane"/>
    <property type="evidence" value="ECO:0007669"/>
    <property type="project" value="UniProtKB-SubCell"/>
</dbReference>
<feature type="transmembrane region" description="Helical" evidence="6">
    <location>
        <begin position="146"/>
        <end position="169"/>
    </location>
</feature>
<dbReference type="SUPFAM" id="SSF103481">
    <property type="entry name" value="Multidrug resistance efflux transporter EmrE"/>
    <property type="match status" value="2"/>
</dbReference>
<name>A0A2W5QQG0_VARPD</name>
<evidence type="ECO:0000313" key="9">
    <source>
        <dbReference type="Proteomes" id="UP000249135"/>
    </source>
</evidence>
<dbReference type="PANTHER" id="PTHR42920:SF11">
    <property type="entry name" value="INNER MEMBRANE PROTEIN YTFF"/>
    <property type="match status" value="1"/>
</dbReference>
<dbReference type="InterPro" id="IPR037185">
    <property type="entry name" value="EmrE-like"/>
</dbReference>
<proteinExistence type="predicted"/>
<comment type="subcellular location">
    <subcellularLocation>
        <location evidence="1">Cell membrane</location>
        <topology evidence="1">Multi-pass membrane protein</topology>
    </subcellularLocation>
</comment>
<dbReference type="InterPro" id="IPR051258">
    <property type="entry name" value="Diverse_Substrate_Transporter"/>
</dbReference>
<accession>A0A2W5QQG0</accession>
<evidence type="ECO:0000256" key="6">
    <source>
        <dbReference type="SAM" id="Phobius"/>
    </source>
</evidence>
<dbReference type="Pfam" id="PF00892">
    <property type="entry name" value="EamA"/>
    <property type="match status" value="2"/>
</dbReference>
<protein>
    <submittedName>
        <fullName evidence="8">EamA family transporter</fullName>
    </submittedName>
</protein>
<gene>
    <name evidence="8" type="ORF">DI563_04780</name>
</gene>
<keyword evidence="2" id="KW-1003">Cell membrane</keyword>
<dbReference type="InterPro" id="IPR000620">
    <property type="entry name" value="EamA_dom"/>
</dbReference>
<organism evidence="8 9">
    <name type="scientific">Variovorax paradoxus</name>
    <dbReference type="NCBI Taxonomy" id="34073"/>
    <lineage>
        <taxon>Bacteria</taxon>
        <taxon>Pseudomonadati</taxon>
        <taxon>Pseudomonadota</taxon>
        <taxon>Betaproteobacteria</taxon>
        <taxon>Burkholderiales</taxon>
        <taxon>Comamonadaceae</taxon>
        <taxon>Variovorax</taxon>
    </lineage>
</organism>
<evidence type="ECO:0000259" key="7">
    <source>
        <dbReference type="Pfam" id="PF00892"/>
    </source>
</evidence>
<sequence>MRSPSPAAPRPPLLALYRWFNGQAWLLLVFTTLIWGCNAVAARLAVGEISPMMLTTARWSICCVALYFTSRREIAAHWRTLRPHWRYLAVMGTAGFAAFNALFYAAAHHTTAINLAIIQGTIPVLVLLGGVLFLQLRVTALQMLGVAVTLAGIVVVASRGQLAVLTGLAFNEGDVWMVIASVLYAGYMLGLRRRPAVPPIVFFAAVAAVAAIASLPLLAAEVAAGQFFAPTPKGWLLMLFVGLLPSFVSQVTFIQAVSLIGPARAGVFLNLTPVFGPLLAVLILGEPLALFHAVALALVLGGIWIAEQLGAPKTARAS</sequence>
<dbReference type="EMBL" id="QFPP01000029">
    <property type="protein sequence ID" value="PZQ77165.1"/>
    <property type="molecule type" value="Genomic_DNA"/>
</dbReference>
<evidence type="ECO:0000313" key="8">
    <source>
        <dbReference type="EMBL" id="PZQ77165.1"/>
    </source>
</evidence>
<feature type="transmembrane region" description="Helical" evidence="6">
    <location>
        <begin position="113"/>
        <end position="134"/>
    </location>
</feature>